<gene>
    <name evidence="8" type="ORF">HBA54_25270</name>
</gene>
<dbReference type="EMBL" id="JAAQPH010000028">
    <property type="protein sequence ID" value="NIA71914.1"/>
    <property type="molecule type" value="Genomic_DNA"/>
</dbReference>
<reference evidence="8" key="1">
    <citation type="submission" date="2020-03" db="EMBL/GenBank/DDBJ databases">
        <title>Genome of Pelagibius litoralis DSM 21314T.</title>
        <authorList>
            <person name="Wang G."/>
        </authorList>
    </citation>
    <scope>NUCLEOTIDE SEQUENCE</scope>
    <source>
        <strain evidence="8">DSM 21314</strain>
    </source>
</reference>
<dbReference type="PROSITE" id="PS50850">
    <property type="entry name" value="MFS"/>
    <property type="match status" value="1"/>
</dbReference>
<feature type="transmembrane region" description="Helical" evidence="6">
    <location>
        <begin position="305"/>
        <end position="329"/>
    </location>
</feature>
<comment type="caution">
    <text evidence="8">The sequence shown here is derived from an EMBL/GenBank/DDBJ whole genome shotgun (WGS) entry which is preliminary data.</text>
</comment>
<feature type="transmembrane region" description="Helical" evidence="6">
    <location>
        <begin position="110"/>
        <end position="132"/>
    </location>
</feature>
<sequence length="402" mass="40913">MTETTAGPAAARFSGAQSRHLACLMLGIAVVGAQALMVAPMLTDMARDLGVGPAVIGRAHGVYGAGVALAALAAAPRLDLWPRRATLIAAMAALALALLTASFAGNWWVLAAAMGACGLAAGIILPSVYALAGDLSPPALRARAVGRVITGWSLALVLGVPLAAFLSELFGWRGVFAIMAGLAALSAFTFLILPGRSEALSAASVSYRQAITQPGVVRLLLVTLAYMIAFYGTYTFLSDHLRGLHDAGAGLGGLIALSYGLGFGAAVAFDGLLDRLGPWRLAAPVFVLIAGIYLVQPWAAAAGPLAIVLLAAPWGVLNHFGLNIIVSLLSGGPEATCGAVMGLYSGVTYIAHFIAGAVMGLVYADFGFTVLALVAGGWLVLAAGMMMGRSPSSQPSPRTYPG</sequence>
<keyword evidence="5 6" id="KW-0472">Membrane</keyword>
<dbReference type="RefSeq" id="WP_167230315.1">
    <property type="nucleotide sequence ID" value="NZ_JAAQPH010000028.1"/>
</dbReference>
<feature type="transmembrane region" description="Helical" evidence="6">
    <location>
        <begin position="370"/>
        <end position="388"/>
    </location>
</feature>
<evidence type="ECO:0000256" key="4">
    <source>
        <dbReference type="ARBA" id="ARBA00022989"/>
    </source>
</evidence>
<protein>
    <submittedName>
        <fullName evidence="8">MFS transporter</fullName>
    </submittedName>
</protein>
<dbReference type="GO" id="GO:0022857">
    <property type="term" value="F:transmembrane transporter activity"/>
    <property type="evidence" value="ECO:0007669"/>
    <property type="project" value="InterPro"/>
</dbReference>
<keyword evidence="2" id="KW-1003">Cell membrane</keyword>
<dbReference type="PANTHER" id="PTHR43124">
    <property type="entry name" value="PURINE EFFLUX PUMP PBUE"/>
    <property type="match status" value="1"/>
</dbReference>
<dbReference type="Gene3D" id="1.20.1250.20">
    <property type="entry name" value="MFS general substrate transporter like domains"/>
    <property type="match status" value="1"/>
</dbReference>
<evidence type="ECO:0000313" key="8">
    <source>
        <dbReference type="EMBL" id="NIA71914.1"/>
    </source>
</evidence>
<feature type="transmembrane region" description="Helical" evidence="6">
    <location>
        <begin position="87"/>
        <end position="104"/>
    </location>
</feature>
<name>A0A967F2P4_9PROT</name>
<dbReference type="PANTHER" id="PTHR43124:SF10">
    <property type="entry name" value="PURINE EFFLUX PUMP PBUE"/>
    <property type="match status" value="1"/>
</dbReference>
<feature type="transmembrane region" description="Helical" evidence="6">
    <location>
        <begin position="21"/>
        <end position="43"/>
    </location>
</feature>
<dbReference type="AlphaFoldDB" id="A0A967F2P4"/>
<dbReference type="Pfam" id="PF07690">
    <property type="entry name" value="MFS_1"/>
    <property type="match status" value="1"/>
</dbReference>
<dbReference type="Proteomes" id="UP000761264">
    <property type="component" value="Unassembled WGS sequence"/>
</dbReference>
<feature type="transmembrane region" description="Helical" evidence="6">
    <location>
        <begin position="281"/>
        <end position="299"/>
    </location>
</feature>
<organism evidence="8 9">
    <name type="scientific">Pelagibius litoralis</name>
    <dbReference type="NCBI Taxonomy" id="374515"/>
    <lineage>
        <taxon>Bacteria</taxon>
        <taxon>Pseudomonadati</taxon>
        <taxon>Pseudomonadota</taxon>
        <taxon>Alphaproteobacteria</taxon>
        <taxon>Rhodospirillales</taxon>
        <taxon>Rhodovibrionaceae</taxon>
        <taxon>Pelagibius</taxon>
    </lineage>
</organism>
<evidence type="ECO:0000256" key="3">
    <source>
        <dbReference type="ARBA" id="ARBA00022692"/>
    </source>
</evidence>
<evidence type="ECO:0000256" key="1">
    <source>
        <dbReference type="ARBA" id="ARBA00004651"/>
    </source>
</evidence>
<feature type="transmembrane region" description="Helical" evidence="6">
    <location>
        <begin position="341"/>
        <end position="364"/>
    </location>
</feature>
<keyword evidence="9" id="KW-1185">Reference proteome</keyword>
<dbReference type="GO" id="GO:0005886">
    <property type="term" value="C:plasma membrane"/>
    <property type="evidence" value="ECO:0007669"/>
    <property type="project" value="UniProtKB-SubCell"/>
</dbReference>
<dbReference type="InterPro" id="IPR050189">
    <property type="entry name" value="MFS_Efflux_Transporters"/>
</dbReference>
<dbReference type="InterPro" id="IPR036259">
    <property type="entry name" value="MFS_trans_sf"/>
</dbReference>
<feature type="transmembrane region" description="Helical" evidence="6">
    <location>
        <begin position="215"/>
        <end position="237"/>
    </location>
</feature>
<evidence type="ECO:0000256" key="5">
    <source>
        <dbReference type="ARBA" id="ARBA00023136"/>
    </source>
</evidence>
<evidence type="ECO:0000256" key="2">
    <source>
        <dbReference type="ARBA" id="ARBA00022475"/>
    </source>
</evidence>
<feature type="transmembrane region" description="Helical" evidence="6">
    <location>
        <begin position="144"/>
        <end position="166"/>
    </location>
</feature>
<feature type="transmembrane region" description="Helical" evidence="6">
    <location>
        <begin position="55"/>
        <end position="75"/>
    </location>
</feature>
<comment type="subcellular location">
    <subcellularLocation>
        <location evidence="1">Cell membrane</location>
        <topology evidence="1">Multi-pass membrane protein</topology>
    </subcellularLocation>
</comment>
<keyword evidence="4 6" id="KW-1133">Transmembrane helix</keyword>
<evidence type="ECO:0000259" key="7">
    <source>
        <dbReference type="PROSITE" id="PS50850"/>
    </source>
</evidence>
<feature type="transmembrane region" description="Helical" evidence="6">
    <location>
        <begin position="172"/>
        <end position="194"/>
    </location>
</feature>
<keyword evidence="3 6" id="KW-0812">Transmembrane</keyword>
<feature type="transmembrane region" description="Helical" evidence="6">
    <location>
        <begin position="249"/>
        <end position="269"/>
    </location>
</feature>
<dbReference type="InterPro" id="IPR020846">
    <property type="entry name" value="MFS_dom"/>
</dbReference>
<dbReference type="SUPFAM" id="SSF103473">
    <property type="entry name" value="MFS general substrate transporter"/>
    <property type="match status" value="1"/>
</dbReference>
<feature type="domain" description="Major facilitator superfamily (MFS) profile" evidence="7">
    <location>
        <begin position="20"/>
        <end position="394"/>
    </location>
</feature>
<evidence type="ECO:0000313" key="9">
    <source>
        <dbReference type="Proteomes" id="UP000761264"/>
    </source>
</evidence>
<accession>A0A967F2P4</accession>
<proteinExistence type="predicted"/>
<evidence type="ECO:0000256" key="6">
    <source>
        <dbReference type="SAM" id="Phobius"/>
    </source>
</evidence>
<dbReference type="InterPro" id="IPR011701">
    <property type="entry name" value="MFS"/>
</dbReference>